<dbReference type="Proteomes" id="UP000326759">
    <property type="component" value="Unassembled WGS sequence"/>
</dbReference>
<evidence type="ECO:0000256" key="1">
    <source>
        <dbReference type="SAM" id="MobiDB-lite"/>
    </source>
</evidence>
<feature type="compositionally biased region" description="Acidic residues" evidence="1">
    <location>
        <begin position="198"/>
        <end position="209"/>
    </location>
</feature>
<name>A0A5N5SXD4_9CRUS</name>
<proteinExistence type="predicted"/>
<dbReference type="OrthoDB" id="10321264at2759"/>
<evidence type="ECO:0000313" key="3">
    <source>
        <dbReference type="Proteomes" id="UP000326759"/>
    </source>
</evidence>
<keyword evidence="3" id="KW-1185">Reference proteome</keyword>
<comment type="caution">
    <text evidence="2">The sequence shown here is derived from an EMBL/GenBank/DDBJ whole genome shotgun (WGS) entry which is preliminary data.</text>
</comment>
<evidence type="ECO:0000313" key="2">
    <source>
        <dbReference type="EMBL" id="KAB7498692.1"/>
    </source>
</evidence>
<feature type="region of interest" description="Disordered" evidence="1">
    <location>
        <begin position="194"/>
        <end position="249"/>
    </location>
</feature>
<dbReference type="AlphaFoldDB" id="A0A5N5SXD4"/>
<dbReference type="EMBL" id="SEYY01019085">
    <property type="protein sequence ID" value="KAB7498692.1"/>
    <property type="molecule type" value="Genomic_DNA"/>
</dbReference>
<organism evidence="2 3">
    <name type="scientific">Armadillidium nasatum</name>
    <dbReference type="NCBI Taxonomy" id="96803"/>
    <lineage>
        <taxon>Eukaryota</taxon>
        <taxon>Metazoa</taxon>
        <taxon>Ecdysozoa</taxon>
        <taxon>Arthropoda</taxon>
        <taxon>Crustacea</taxon>
        <taxon>Multicrustacea</taxon>
        <taxon>Malacostraca</taxon>
        <taxon>Eumalacostraca</taxon>
        <taxon>Peracarida</taxon>
        <taxon>Isopoda</taxon>
        <taxon>Oniscidea</taxon>
        <taxon>Crinocheta</taxon>
        <taxon>Armadillidiidae</taxon>
        <taxon>Armadillidium</taxon>
    </lineage>
</organism>
<reference evidence="2 3" key="1">
    <citation type="journal article" date="2019" name="PLoS Biol.">
        <title>Sex chromosomes control vertical transmission of feminizing Wolbachia symbionts in an isopod.</title>
        <authorList>
            <person name="Becking T."/>
            <person name="Chebbi M.A."/>
            <person name="Giraud I."/>
            <person name="Moumen B."/>
            <person name="Laverre T."/>
            <person name="Caubet Y."/>
            <person name="Peccoud J."/>
            <person name="Gilbert C."/>
            <person name="Cordaux R."/>
        </authorList>
    </citation>
    <scope>NUCLEOTIDE SEQUENCE [LARGE SCALE GENOMIC DNA]</scope>
    <source>
        <strain evidence="2">ANa2</strain>
        <tissue evidence="2">Whole body excluding digestive tract and cuticle</tissue>
    </source>
</reference>
<accession>A0A5N5SXD4</accession>
<protein>
    <submittedName>
        <fullName evidence="2">Uncharacterized protein</fullName>
    </submittedName>
</protein>
<feature type="compositionally biased region" description="Basic and acidic residues" evidence="1">
    <location>
        <begin position="210"/>
        <end position="249"/>
    </location>
</feature>
<sequence length="249" mass="28214">MPSYTDTFELKASKDSESSVSIHVFDYIDPNVAIPSSKIKMEGQIKSIKKQLICTSPCLFFGTKNLTSLEKEKWETLLQKGQQFEGYFIRTVNGKYDYCYKIWTNRRLPFAPLNYPSPKANKVYDVIIIDKNGDYLGVAAGPHLAFCKIEDMKANDIDVDNLSFPCVGGTAKLVRVIKGKPAEIPYAAYQAVPLTMESQEDEEEEEEEVEPKMEKEGNSGSEEGREEVRIKDEEGKENILNNVDEKNEE</sequence>
<gene>
    <name evidence="2" type="ORF">Anas_11209</name>
</gene>